<protein>
    <submittedName>
        <fullName evidence="5">MCP methyltransferase, CheR-type</fullName>
    </submittedName>
    <submittedName>
        <fullName evidence="6">Protein-glutamate methylesterase</fullName>
        <ecNumber evidence="6">3.1.1.61</ecNumber>
    </submittedName>
</protein>
<name>A0A375HR97_9BURK</name>
<dbReference type="InterPro" id="IPR029063">
    <property type="entry name" value="SAM-dependent_MTases_sf"/>
</dbReference>
<keyword evidence="1 6" id="KW-0378">Hydrolase</keyword>
<dbReference type="Pfam" id="PF01739">
    <property type="entry name" value="CheR"/>
    <property type="match status" value="1"/>
</dbReference>
<dbReference type="GO" id="GO:0006935">
    <property type="term" value="P:chemotaxis"/>
    <property type="evidence" value="ECO:0007669"/>
    <property type="project" value="UniProtKB-UniRule"/>
</dbReference>
<dbReference type="Pfam" id="PF13596">
    <property type="entry name" value="PAS_10"/>
    <property type="match status" value="1"/>
</dbReference>
<gene>
    <name evidence="5" type="ORF">CBM2605_B60016</name>
    <name evidence="6" type="ORF">CBM2607_MP21347</name>
</gene>
<geneLocation type="plasmid" evidence="6">
    <name>II</name>
</geneLocation>
<keyword evidence="5" id="KW-0489">Methyltransferase</keyword>
<accession>A0A375HR97</accession>
<dbReference type="SUPFAM" id="SSF55781">
    <property type="entry name" value="GAF domain-like"/>
    <property type="match status" value="1"/>
</dbReference>
<evidence type="ECO:0000256" key="2">
    <source>
        <dbReference type="SAM" id="Coils"/>
    </source>
</evidence>
<dbReference type="SUPFAM" id="SSF52738">
    <property type="entry name" value="Methylesterase CheB, C-terminal domain"/>
    <property type="match status" value="1"/>
</dbReference>
<dbReference type="GO" id="GO:0032259">
    <property type="term" value="P:methylation"/>
    <property type="evidence" value="ECO:0007669"/>
    <property type="project" value="UniProtKB-KW"/>
</dbReference>
<organism evidence="6 7">
    <name type="scientific">Cupriavidus neocaledonicus</name>
    <dbReference type="NCBI Taxonomy" id="1040979"/>
    <lineage>
        <taxon>Bacteria</taxon>
        <taxon>Pseudomonadati</taxon>
        <taxon>Pseudomonadota</taxon>
        <taxon>Betaproteobacteria</taxon>
        <taxon>Burkholderiales</taxon>
        <taxon>Burkholderiaceae</taxon>
        <taxon>Cupriavidus</taxon>
    </lineage>
</organism>
<keyword evidence="1" id="KW-0145">Chemotaxis</keyword>
<dbReference type="AlphaFoldDB" id="A0A375HR97"/>
<dbReference type="Proteomes" id="UP000255168">
    <property type="component" value="Plasmid II"/>
</dbReference>
<evidence type="ECO:0000256" key="1">
    <source>
        <dbReference type="PROSITE-ProRule" id="PRU00050"/>
    </source>
</evidence>
<feature type="domain" description="CheB-type methylesterase" evidence="3">
    <location>
        <begin position="13"/>
        <end position="201"/>
    </location>
</feature>
<keyword evidence="2" id="KW-0175">Coiled coil</keyword>
<dbReference type="GO" id="GO:0008757">
    <property type="term" value="F:S-adenosylmethionine-dependent methyltransferase activity"/>
    <property type="evidence" value="ECO:0007669"/>
    <property type="project" value="InterPro"/>
</dbReference>
<feature type="domain" description="CheR-type methyltransferase" evidence="4">
    <location>
        <begin position="219"/>
        <end position="457"/>
    </location>
</feature>
<dbReference type="InterPro" id="IPR050903">
    <property type="entry name" value="Bact_Chemotaxis_MeTrfase"/>
</dbReference>
<evidence type="ECO:0000313" key="7">
    <source>
        <dbReference type="Proteomes" id="UP000255168"/>
    </source>
</evidence>
<dbReference type="Pfam" id="PF03705">
    <property type="entry name" value="CheR_N"/>
    <property type="match status" value="1"/>
</dbReference>
<dbReference type="PROSITE" id="PS50122">
    <property type="entry name" value="CHEB"/>
    <property type="match status" value="1"/>
</dbReference>
<sequence length="977" mass="107132">MPVSMAVHAHADDLPIVAVGASAGGIGALRKLVGSLRGDVPYAMVVLQHLPPNHPSRLADLLRVWTHLPVLEAREGLQPEPGHIYVPSPDSILMLEAGVFCTRPAAGGARRPGIDTIDAFFESVAARHSPRAVAVVLSGTGMDGTAGAVSIRQAGGVVIVQDPLTAQHDSMPTSVIQRGIHDHVLPVSAIGRQLLACFEEGYTRPAASQNWESTVSATLDRILSLIRREAGFDLSGYRPSPLLWRIQQRMDVRRVRSFEDYAWLVEDEPVELESLVRGLPIHVTEFFRDADAWTAFRHEVLEPLIDENNGTPLRFWTPACATGEEAYSLAILLDEIAHESGHDVNYQIFATDAAPEAVVRASRGCYRAETCSTMDPSRLSRYFYTVDGRCRIKRFLRERMVFAVQDVISDPPIAAVDVVTCRNLLIYLEPDTIRKVLRTLNSALRMGGYLFLGASETHAADKLGFAVVSRRWNIHRKVESLGALKQNPAPSRGTVLASLVRTAAERNHVPAVLIDEECNLLRLYGDTAGILHLPAGEPSLNLLRLVDRSWIGQLRAAVSQALGSAQACAFDGGVTRDGNLSHVTVSVTPLEPASDGTLNRALVSFSTRDNGGEHPVPANLGDAGLHEGQRPWTEWEEDLRISREELDASREELQALNEELKAANADLNASNQELNEANVDLKEKIAEIKMQSDVLSSGAVMTVFLDRDQKIRWFTPAISQVIPIQPKDVGRCVSDLAPSFHDPLFASDIHAVLATGAQSDAVVSRSGDRWLLRRIYPHRSSEGVMLGVAITFADVTDRTRAEHGLERSKIWLSAQKEAFQSAMNGDSLETSLGFLLQSLLDQAEDDRRCAFYIAQGKTLHHVVGMPEEYAKCVNGFEISPESIACGLAVATGMPVITPDVLQEPRWQPWTWLALRFNYRGCWSFPVETSAGHLVGSLAMYFERPREPTALDLELATAFTHTAGIIMSQHYRAEPGAS</sequence>
<dbReference type="InterPro" id="IPR000780">
    <property type="entry name" value="CheR_MeTrfase"/>
</dbReference>
<dbReference type="RefSeq" id="WP_204321161.1">
    <property type="nucleotide sequence ID" value="NZ_AQUR01000071.1"/>
</dbReference>
<geneLocation type="plasmid" evidence="7">
    <name>ii</name>
</geneLocation>
<dbReference type="InterPro" id="IPR022641">
    <property type="entry name" value="CheR_N"/>
</dbReference>
<evidence type="ECO:0000259" key="4">
    <source>
        <dbReference type="PROSITE" id="PS50123"/>
    </source>
</evidence>
<dbReference type="PRINTS" id="PR00996">
    <property type="entry name" value="CHERMTFRASE"/>
</dbReference>
<dbReference type="SUPFAM" id="SSF53335">
    <property type="entry name" value="S-adenosyl-L-methionine-dependent methyltransferases"/>
    <property type="match status" value="1"/>
</dbReference>
<evidence type="ECO:0000313" key="6">
    <source>
        <dbReference type="EMBL" id="SPD60689.1"/>
    </source>
</evidence>
<dbReference type="Gene3D" id="3.30.450.40">
    <property type="match status" value="1"/>
</dbReference>
<proteinExistence type="predicted"/>
<dbReference type="InterPro" id="IPR000673">
    <property type="entry name" value="Sig_transdc_resp-reg_Me-estase"/>
</dbReference>
<feature type="active site" evidence="1">
    <location>
        <position position="22"/>
    </location>
</feature>
<dbReference type="Gene3D" id="3.40.50.150">
    <property type="entry name" value="Vaccinia Virus protein VP39"/>
    <property type="match status" value="1"/>
</dbReference>
<dbReference type="InterPro" id="IPR035909">
    <property type="entry name" value="CheB_C"/>
</dbReference>
<feature type="active site" evidence="1">
    <location>
        <position position="143"/>
    </location>
</feature>
<dbReference type="InterPro" id="IPR022642">
    <property type="entry name" value="CheR_C"/>
</dbReference>
<dbReference type="Gene3D" id="3.30.450.20">
    <property type="entry name" value="PAS domain"/>
    <property type="match status" value="1"/>
</dbReference>
<evidence type="ECO:0000313" key="5">
    <source>
        <dbReference type="EMBL" id="SOZ39974.1"/>
    </source>
</evidence>
<dbReference type="PROSITE" id="PS50123">
    <property type="entry name" value="CHER"/>
    <property type="match status" value="1"/>
</dbReference>
<dbReference type="Pfam" id="PF13185">
    <property type="entry name" value="GAF_2"/>
    <property type="match status" value="1"/>
</dbReference>
<dbReference type="GO" id="GO:0005737">
    <property type="term" value="C:cytoplasm"/>
    <property type="evidence" value="ECO:0007669"/>
    <property type="project" value="InterPro"/>
</dbReference>
<dbReference type="EMBL" id="LT984807">
    <property type="protein sequence ID" value="SPD60689.1"/>
    <property type="molecule type" value="Genomic_DNA"/>
</dbReference>
<dbReference type="InterPro" id="IPR035965">
    <property type="entry name" value="PAS-like_dom_sf"/>
</dbReference>
<feature type="coiled-coil region" evidence="2">
    <location>
        <begin position="636"/>
        <end position="691"/>
    </location>
</feature>
<dbReference type="EC" id="3.1.1.61" evidence="6"/>
<dbReference type="Proteomes" id="UP000256710">
    <property type="component" value="Unassembled WGS sequence"/>
</dbReference>
<dbReference type="InterPro" id="IPR029016">
    <property type="entry name" value="GAF-like_dom_sf"/>
</dbReference>
<dbReference type="PANTHER" id="PTHR24422">
    <property type="entry name" value="CHEMOTAXIS PROTEIN METHYLTRANSFERASE"/>
    <property type="match status" value="1"/>
</dbReference>
<feature type="active site" evidence="1">
    <location>
        <position position="49"/>
    </location>
</feature>
<dbReference type="Pfam" id="PF01339">
    <property type="entry name" value="CheB_methylest"/>
    <property type="match status" value="1"/>
</dbReference>
<dbReference type="CDD" id="cd16434">
    <property type="entry name" value="CheB-CheR_fusion"/>
    <property type="match status" value="1"/>
</dbReference>
<reference evidence="7 8" key="1">
    <citation type="submission" date="2018-01" db="EMBL/GenBank/DDBJ databases">
        <authorList>
            <person name="Clerissi C."/>
        </authorList>
    </citation>
    <scope>NUCLEOTIDE SEQUENCE [LARGE SCALE GENOMIC DNA]</scope>
    <source>
        <strain evidence="5">Cupriavidus taiwanensis STM 6082</strain>
        <strain evidence="6">Cupriavidus taiwanensis STM 6160</strain>
        <plasmid evidence="7">ii</plasmid>
        <plasmid evidence="6">II</plasmid>
    </source>
</reference>
<dbReference type="SUPFAM" id="SSF55785">
    <property type="entry name" value="PYP-like sensor domain (PAS domain)"/>
    <property type="match status" value="1"/>
</dbReference>
<dbReference type="GO" id="GO:0000156">
    <property type="term" value="F:phosphorelay response regulator activity"/>
    <property type="evidence" value="ECO:0007669"/>
    <property type="project" value="InterPro"/>
</dbReference>
<dbReference type="SMART" id="SM00065">
    <property type="entry name" value="GAF"/>
    <property type="match status" value="1"/>
</dbReference>
<keyword evidence="8" id="KW-1185">Reference proteome</keyword>
<dbReference type="GO" id="GO:0008984">
    <property type="term" value="F:protein-glutamate methylesterase activity"/>
    <property type="evidence" value="ECO:0007669"/>
    <property type="project" value="UniProtKB-EC"/>
</dbReference>
<evidence type="ECO:0000259" key="3">
    <source>
        <dbReference type="PROSITE" id="PS50122"/>
    </source>
</evidence>
<dbReference type="InterPro" id="IPR003018">
    <property type="entry name" value="GAF"/>
</dbReference>
<dbReference type="EMBL" id="OFTC01000045">
    <property type="protein sequence ID" value="SOZ39974.1"/>
    <property type="molecule type" value="Genomic_DNA"/>
</dbReference>
<keyword evidence="5" id="KW-0808">Transferase</keyword>
<dbReference type="SUPFAM" id="SSF47757">
    <property type="entry name" value="Chemotaxis receptor methyltransferase CheR, N-terminal domain"/>
    <property type="match status" value="1"/>
</dbReference>
<keyword evidence="6" id="KW-0614">Plasmid</keyword>
<dbReference type="Gene3D" id="3.40.50.180">
    <property type="entry name" value="Methylesterase CheB, C-terminal domain"/>
    <property type="match status" value="1"/>
</dbReference>
<dbReference type="SMART" id="SM00138">
    <property type="entry name" value="MeTrc"/>
    <property type="match status" value="1"/>
</dbReference>
<evidence type="ECO:0000313" key="8">
    <source>
        <dbReference type="Proteomes" id="UP000256710"/>
    </source>
</evidence>